<dbReference type="RefSeq" id="WP_277834212.1">
    <property type="nucleotide sequence ID" value="NZ_JARQZE010000012.1"/>
</dbReference>
<proteinExistence type="predicted"/>
<comment type="caution">
    <text evidence="3">The sequence shown here is derived from an EMBL/GenBank/DDBJ whole genome shotgun (WGS) entry which is preliminary data.</text>
</comment>
<dbReference type="Pfam" id="PF08751">
    <property type="entry name" value="TrwC"/>
    <property type="match status" value="1"/>
</dbReference>
<dbReference type="SUPFAM" id="SSF55464">
    <property type="entry name" value="Origin of replication-binding domain, RBD-like"/>
    <property type="match status" value="1"/>
</dbReference>
<reference evidence="4" key="1">
    <citation type="journal article" date="2019" name="Int. J. Syst. Evol. Microbiol.">
        <title>The Global Catalogue of Microorganisms (GCM) 10K type strain sequencing project: providing services to taxonomists for standard genome sequencing and annotation.</title>
        <authorList>
            <consortium name="The Broad Institute Genomics Platform"/>
            <consortium name="The Broad Institute Genome Sequencing Center for Infectious Disease"/>
            <person name="Wu L."/>
            <person name="Ma J."/>
        </authorList>
    </citation>
    <scope>NUCLEOTIDE SEQUENCE [LARGE SCALE GENOMIC DNA]</scope>
    <source>
        <strain evidence="4">CCUG 48884</strain>
    </source>
</reference>
<feature type="domain" description="TrwC relaxase" evidence="2">
    <location>
        <begin position="10"/>
        <end position="291"/>
    </location>
</feature>
<dbReference type="InterPro" id="IPR027417">
    <property type="entry name" value="P-loop_NTPase"/>
</dbReference>
<dbReference type="CDD" id="cd18809">
    <property type="entry name" value="SF1_C_RecD"/>
    <property type="match status" value="1"/>
</dbReference>
<dbReference type="InterPro" id="IPR014059">
    <property type="entry name" value="TraI/TrwC_relax"/>
</dbReference>
<keyword evidence="4" id="KW-1185">Reference proteome</keyword>
<name>A0ABW3WKL7_9RHOO</name>
<dbReference type="NCBIfam" id="TIGR02686">
    <property type="entry name" value="relax_trwC"/>
    <property type="match status" value="1"/>
</dbReference>
<protein>
    <submittedName>
        <fullName evidence="3">MobF family relaxase</fullName>
    </submittedName>
</protein>
<evidence type="ECO:0000256" key="1">
    <source>
        <dbReference type="SAM" id="MobiDB-lite"/>
    </source>
</evidence>
<dbReference type="SUPFAM" id="SSF52540">
    <property type="entry name" value="P-loop containing nucleoside triphosphate hydrolases"/>
    <property type="match status" value="2"/>
</dbReference>
<dbReference type="InterPro" id="IPR014862">
    <property type="entry name" value="TrwC"/>
</dbReference>
<evidence type="ECO:0000313" key="3">
    <source>
        <dbReference type="EMBL" id="MFD1265338.1"/>
    </source>
</evidence>
<dbReference type="Gene3D" id="3.40.50.300">
    <property type="entry name" value="P-loop containing nucleotide triphosphate hydrolases"/>
    <property type="match status" value="2"/>
</dbReference>
<sequence length="864" mass="93627">MMSISKPKTAGAAASYFSTHLREGAAEKGQVEDYYAAEGDPGKWVGGGLERVGLQAGEIRDGEFARVAAGISIGGEKLAQNAGDPDRRAGWDCTFSAPKGVSVVWALADDERRVAVEEAQEKAVHAALRMLEGKAFFARTGRDGEVAQQARLVAATFRHGTSREQDPQLHTHAFVMNLAVRDDGKVSSIDPRQMMRWQKAIGAAYRAELAENLRGLGYQVERDGDAFRVVGVSRAIEAEFSQRRQQITARLQELGLRDAKSSENVALETRRAKAIVGQLELERQWTARAEALGLTPEAAAELRGDEPGRPLELLKAGELLDKLTELDAVVDERKIYQAAAEAAQGAGGIRDATRLAETAKLLAVPLYDHVGGRTLYTTREMLAAEQSVLQIACARAQESAHRLSPQVVEKAITAMQAERSTGGAPFRLRAEQRDAVLALTTNQGATALMVGDAGTGKSTALAAVREAYLSQGFSVIGAALAGKAAAELQAGAGIQSSTIDRLLIDVDGGRTVLNSRTVIVLDEAGMIDSRKMARVSQLARDAGAKLILVGDHKQLQPVGAGATFRHLAAEQPVARLQQIGRQREQWAREAVREMSRGEAEVALSKFIDRGLVRVERTHAAAVRAAADRFVMDRGEVGAERVQAIGATNAQVRDLNSEIRERLKASGEIRDPQEIQVRDGKDPEKPAKLELAQAERIVITRNENRLGLKNGDFATVQWVSRNAVLLRLDRTGETIEVDPRKVAMRHGYAATTHRLQGATVERAIVLGSEHTSREMAYVQASRARGETRWIFSGEKVRKLEESAGVKPGSEQQMIERLRGALDAMSKSQQKASTLDFKVADPAPPSPSHIRSMEESLPQRGEGMAL</sequence>
<dbReference type="InterPro" id="IPR051055">
    <property type="entry name" value="PIF1_helicase"/>
</dbReference>
<dbReference type="EMBL" id="JBHTMC010000032">
    <property type="protein sequence ID" value="MFD1265338.1"/>
    <property type="molecule type" value="Genomic_DNA"/>
</dbReference>
<organism evidence="3 4">
    <name type="scientific">Thauera mechernichensis</name>
    <dbReference type="NCBI Taxonomy" id="82788"/>
    <lineage>
        <taxon>Bacteria</taxon>
        <taxon>Pseudomonadati</taxon>
        <taxon>Pseudomonadota</taxon>
        <taxon>Betaproteobacteria</taxon>
        <taxon>Rhodocyclales</taxon>
        <taxon>Zoogloeaceae</taxon>
        <taxon>Thauera</taxon>
    </lineage>
</organism>
<dbReference type="Pfam" id="PF13604">
    <property type="entry name" value="AAA_30"/>
    <property type="match status" value="1"/>
</dbReference>
<dbReference type="Gene3D" id="2.30.30.940">
    <property type="match status" value="1"/>
</dbReference>
<dbReference type="PANTHER" id="PTHR47642">
    <property type="entry name" value="ATP-DEPENDENT DNA HELICASE"/>
    <property type="match status" value="1"/>
</dbReference>
<dbReference type="NCBIfam" id="NF041492">
    <property type="entry name" value="MobF"/>
    <property type="match status" value="1"/>
</dbReference>
<feature type="region of interest" description="Disordered" evidence="1">
    <location>
        <begin position="823"/>
        <end position="864"/>
    </location>
</feature>
<accession>A0ABW3WKL7</accession>
<evidence type="ECO:0000313" key="4">
    <source>
        <dbReference type="Proteomes" id="UP001597158"/>
    </source>
</evidence>
<gene>
    <name evidence="3" type="primary">mobF</name>
    <name evidence="3" type="ORF">ACFQ4M_17340</name>
</gene>
<dbReference type="PANTHER" id="PTHR47642:SF5">
    <property type="entry name" value="ATP-DEPENDENT DNA HELICASE"/>
    <property type="match status" value="1"/>
</dbReference>
<dbReference type="Proteomes" id="UP001597158">
    <property type="component" value="Unassembled WGS sequence"/>
</dbReference>
<evidence type="ECO:0000259" key="2">
    <source>
        <dbReference type="Pfam" id="PF08751"/>
    </source>
</evidence>